<dbReference type="GO" id="GO:0030572">
    <property type="term" value="F:phosphatidyltransferase activity"/>
    <property type="evidence" value="ECO:0007669"/>
    <property type="project" value="UniProtKB-ARBA"/>
</dbReference>
<dbReference type="SMART" id="SM00155">
    <property type="entry name" value="PLDc"/>
    <property type="match status" value="2"/>
</dbReference>
<evidence type="ECO:0000313" key="3">
    <source>
        <dbReference type="EMBL" id="RDU68501.1"/>
    </source>
</evidence>
<dbReference type="RefSeq" id="WP_115570447.1">
    <property type="nucleotide sequence ID" value="NZ_NXLT01000001.1"/>
</dbReference>
<evidence type="ECO:0000259" key="2">
    <source>
        <dbReference type="PROSITE" id="PS50035"/>
    </source>
</evidence>
<protein>
    <submittedName>
        <fullName evidence="3">Phospholipase</fullName>
    </submittedName>
</protein>
<keyword evidence="1" id="KW-0472">Membrane</keyword>
<dbReference type="SUPFAM" id="SSF56024">
    <property type="entry name" value="Phospholipase D/nuclease"/>
    <property type="match status" value="2"/>
</dbReference>
<comment type="caution">
    <text evidence="3">The sequence shown here is derived from an EMBL/GenBank/DDBJ whole genome shotgun (WGS) entry which is preliminary data.</text>
</comment>
<dbReference type="InterPro" id="IPR025202">
    <property type="entry name" value="PLD-like_dom"/>
</dbReference>
<dbReference type="OrthoDB" id="9762009at2"/>
<dbReference type="PROSITE" id="PS50035">
    <property type="entry name" value="PLD"/>
    <property type="match status" value="2"/>
</dbReference>
<name>A0A3D8IVA6_9HELI</name>
<organism evidence="3 4">
    <name type="scientific">Helicobacter equorum</name>
    <dbReference type="NCBI Taxonomy" id="361872"/>
    <lineage>
        <taxon>Bacteria</taxon>
        <taxon>Pseudomonadati</taxon>
        <taxon>Campylobacterota</taxon>
        <taxon>Epsilonproteobacteria</taxon>
        <taxon>Campylobacterales</taxon>
        <taxon>Helicobacteraceae</taxon>
        <taxon>Helicobacter</taxon>
    </lineage>
</organism>
<accession>A0A3D8IVA6</accession>
<dbReference type="CDD" id="cd09111">
    <property type="entry name" value="PLDc_ymdC_like_1"/>
    <property type="match status" value="1"/>
</dbReference>
<dbReference type="GO" id="GO:0032049">
    <property type="term" value="P:cardiolipin biosynthetic process"/>
    <property type="evidence" value="ECO:0007669"/>
    <property type="project" value="UniProtKB-ARBA"/>
</dbReference>
<feature type="domain" description="PLD phosphodiesterase" evidence="2">
    <location>
        <begin position="419"/>
        <end position="446"/>
    </location>
</feature>
<feature type="transmembrane region" description="Helical" evidence="1">
    <location>
        <begin position="7"/>
        <end position="26"/>
    </location>
</feature>
<gene>
    <name evidence="3" type="ORF">CQA54_01460</name>
</gene>
<proteinExistence type="predicted"/>
<dbReference type="Gene3D" id="3.30.870.10">
    <property type="entry name" value="Endonuclease Chain A"/>
    <property type="match status" value="2"/>
</dbReference>
<dbReference type="AlphaFoldDB" id="A0A3D8IVA6"/>
<dbReference type="InterPro" id="IPR001736">
    <property type="entry name" value="PLipase_D/transphosphatidylase"/>
</dbReference>
<keyword evidence="1" id="KW-1133">Transmembrane helix</keyword>
<dbReference type="CDD" id="cd09113">
    <property type="entry name" value="PLDc_ymdC_like_2"/>
    <property type="match status" value="1"/>
</dbReference>
<evidence type="ECO:0000313" key="4">
    <source>
        <dbReference type="Proteomes" id="UP000256514"/>
    </source>
</evidence>
<keyword evidence="1" id="KW-0812">Transmembrane</keyword>
<dbReference type="EMBL" id="NXLT01000001">
    <property type="protein sequence ID" value="RDU68501.1"/>
    <property type="molecule type" value="Genomic_DNA"/>
</dbReference>
<sequence length="526" mass="60102">MTFLSEHILSVASIIVIGFLAVFVYAGCSSVVVNVKDVNASVLPQKQKIPEFIPNTTTLGIVYADELEAHKGESGAFLLSDGTQAFLHRVALTRMAQKTIFLQSYIYKDEFASKIFMHELWEAANRGVQVRILIDDNGLDSDFSDIITLDSHPNIEVKIFNPYKNRSKLLRYPEMIYDFSRINRRMHNKVFIVDNTALIIGGRNVADDYFDNNTHLNFTDTDVVFIGDVAKSATKSFMKYWEYERSIPATLLPSKRSMKNYIKEIEAISEKIATQPSGFLKYDETIKAFMQDYITKQFDMAWGKAMFIADTPDKIDKVNPNRPITDALKQIFAHTTKDVYIAAAYFVPGKHTIGDLQSLQDRNIHISVLTNSLASTDSLVVYAAWERYRDIFVKNGVRVYEYQYEGKKKKSGVRGKFRSGASLHSKTIVFDERITWVGSFNLDQRSSNLNTESVVVFENPSFAKKTKANIQEEMADAWQLWCIDDKIFWKGYNKNGEFEIHQKSPNANILLRFFNVLAKVLPEDQV</sequence>
<evidence type="ECO:0000256" key="1">
    <source>
        <dbReference type="SAM" id="Phobius"/>
    </source>
</evidence>
<keyword evidence="4" id="KW-1185">Reference proteome</keyword>
<dbReference type="Proteomes" id="UP000256514">
    <property type="component" value="Unassembled WGS sequence"/>
</dbReference>
<feature type="domain" description="PLD phosphodiesterase" evidence="2">
    <location>
        <begin position="182"/>
        <end position="209"/>
    </location>
</feature>
<dbReference type="PANTHER" id="PTHR21248">
    <property type="entry name" value="CARDIOLIPIN SYNTHASE"/>
    <property type="match status" value="1"/>
</dbReference>
<reference evidence="3 4" key="1">
    <citation type="submission" date="2018-04" db="EMBL/GenBank/DDBJ databases">
        <title>Novel Campyloabacter and Helicobacter Species and Strains.</title>
        <authorList>
            <person name="Mannion A.J."/>
            <person name="Shen Z."/>
            <person name="Fox J.G."/>
        </authorList>
    </citation>
    <scope>NUCLEOTIDE SEQUENCE [LARGE SCALE GENOMIC DNA]</scope>
    <source>
        <strain evidence="3 4">MIT 12-6600</strain>
    </source>
</reference>
<dbReference type="PANTHER" id="PTHR21248:SF12">
    <property type="entry name" value="CARDIOLIPIN SYNTHASE C"/>
    <property type="match status" value="1"/>
</dbReference>
<dbReference type="Pfam" id="PF13091">
    <property type="entry name" value="PLDc_2"/>
    <property type="match status" value="2"/>
</dbReference>